<gene>
    <name evidence="5" type="ORF">GCM10008013_02360</name>
</gene>
<comment type="function">
    <text evidence="2">Counteracts the endogenous Pycsar antiviral defense system. Phosphodiesterase that enables metal-dependent hydrolysis of host cyclic nucleotide Pycsar defense signals such as cCMP and cUMP.</text>
</comment>
<comment type="catalytic activity">
    <reaction evidence="3">
        <text>3',5'-cyclic UMP + H2O = UMP + H(+)</text>
        <dbReference type="Rhea" id="RHEA:70575"/>
        <dbReference type="ChEBI" id="CHEBI:15377"/>
        <dbReference type="ChEBI" id="CHEBI:15378"/>
        <dbReference type="ChEBI" id="CHEBI:57865"/>
        <dbReference type="ChEBI" id="CHEBI:184387"/>
    </reaction>
    <physiologicalReaction direction="left-to-right" evidence="3">
        <dbReference type="Rhea" id="RHEA:70576"/>
    </physiologicalReaction>
</comment>
<evidence type="ECO:0000256" key="3">
    <source>
        <dbReference type="ARBA" id="ARBA00048505"/>
    </source>
</evidence>
<evidence type="ECO:0000256" key="1">
    <source>
        <dbReference type="ARBA" id="ARBA00034221"/>
    </source>
</evidence>
<organism evidence="5 6">
    <name type="scientific">Paenibacillus segetis</name>
    <dbReference type="NCBI Taxonomy" id="1325360"/>
    <lineage>
        <taxon>Bacteria</taxon>
        <taxon>Bacillati</taxon>
        <taxon>Bacillota</taxon>
        <taxon>Bacilli</taxon>
        <taxon>Bacillales</taxon>
        <taxon>Paenibacillaceae</taxon>
        <taxon>Paenibacillus</taxon>
    </lineage>
</organism>
<dbReference type="InterPro" id="IPR036866">
    <property type="entry name" value="RibonucZ/Hydroxyglut_hydro"/>
</dbReference>
<evidence type="ECO:0000259" key="4">
    <source>
        <dbReference type="Pfam" id="PF12706"/>
    </source>
</evidence>
<evidence type="ECO:0000313" key="6">
    <source>
        <dbReference type="Proteomes" id="UP000659344"/>
    </source>
</evidence>
<dbReference type="SUPFAM" id="SSF56281">
    <property type="entry name" value="Metallo-hydrolase/oxidoreductase"/>
    <property type="match status" value="1"/>
</dbReference>
<sequence length="287" mass="32268">MNMNRHDRKGTALIREVNQTEVPYGTLAIWFIGQESVIIKGDGVTIYIDPYVSDVLDNNGPARSYPAPIVPQDITGATLCLITHEHEDHMDAGTLPIFHKQNSKAPIMAPACCREPLIRMGVGDHQIMVADDRRTTELFSKLNISVIPAAHEQLEQDADGKYRCVGYVLELNGVTLYHAGDTVIYPDLVERLSKIKPDVAMLPINGRDYFRQERGIVGNMNYREAAELAVRIGAETVIPLHYDVFSGNAEKPGYFVDYLYEHFPEQKCHVMARGERYVYVSSLAFLQ</sequence>
<name>A0ABQ1Y318_9BACL</name>
<dbReference type="EMBL" id="BMFT01000001">
    <property type="protein sequence ID" value="GGH10792.1"/>
    <property type="molecule type" value="Genomic_DNA"/>
</dbReference>
<dbReference type="Gene3D" id="3.60.15.10">
    <property type="entry name" value="Ribonuclease Z/Hydroxyacylglutathione hydrolase-like"/>
    <property type="match status" value="1"/>
</dbReference>
<dbReference type="InterPro" id="IPR001279">
    <property type="entry name" value="Metallo-B-lactamas"/>
</dbReference>
<protein>
    <submittedName>
        <fullName evidence="5">MBL fold metallo-hydrolase</fullName>
    </submittedName>
</protein>
<dbReference type="InterPro" id="IPR050114">
    <property type="entry name" value="UPF0173_UPF0282_UlaG_hydrolase"/>
</dbReference>
<reference evidence="6" key="1">
    <citation type="journal article" date="2019" name="Int. J. Syst. Evol. Microbiol.">
        <title>The Global Catalogue of Microorganisms (GCM) 10K type strain sequencing project: providing services to taxonomists for standard genome sequencing and annotation.</title>
        <authorList>
            <consortium name="The Broad Institute Genomics Platform"/>
            <consortium name="The Broad Institute Genome Sequencing Center for Infectious Disease"/>
            <person name="Wu L."/>
            <person name="Ma J."/>
        </authorList>
    </citation>
    <scope>NUCLEOTIDE SEQUENCE [LARGE SCALE GENOMIC DNA]</scope>
    <source>
        <strain evidence="6">CGMCC 1.12769</strain>
    </source>
</reference>
<evidence type="ECO:0000313" key="5">
    <source>
        <dbReference type="EMBL" id="GGH10792.1"/>
    </source>
</evidence>
<evidence type="ECO:0000256" key="2">
    <source>
        <dbReference type="ARBA" id="ARBA00034301"/>
    </source>
</evidence>
<dbReference type="Proteomes" id="UP000659344">
    <property type="component" value="Unassembled WGS sequence"/>
</dbReference>
<accession>A0ABQ1Y318</accession>
<dbReference type="PANTHER" id="PTHR43546">
    <property type="entry name" value="UPF0173 METAL-DEPENDENT HYDROLASE MJ1163-RELATED"/>
    <property type="match status" value="1"/>
</dbReference>
<feature type="domain" description="Metallo-beta-lactamase" evidence="4">
    <location>
        <begin position="46"/>
        <end position="242"/>
    </location>
</feature>
<comment type="caution">
    <text evidence="5">The sequence shown here is derived from an EMBL/GenBank/DDBJ whole genome shotgun (WGS) entry which is preliminary data.</text>
</comment>
<dbReference type="Pfam" id="PF12706">
    <property type="entry name" value="Lactamase_B_2"/>
    <property type="match status" value="1"/>
</dbReference>
<proteinExistence type="predicted"/>
<comment type="catalytic activity">
    <reaction evidence="1">
        <text>3',5'-cyclic CMP + H2O = CMP + H(+)</text>
        <dbReference type="Rhea" id="RHEA:72675"/>
        <dbReference type="ChEBI" id="CHEBI:15377"/>
        <dbReference type="ChEBI" id="CHEBI:15378"/>
        <dbReference type="ChEBI" id="CHEBI:58003"/>
        <dbReference type="ChEBI" id="CHEBI:60377"/>
    </reaction>
    <physiologicalReaction direction="left-to-right" evidence="1">
        <dbReference type="Rhea" id="RHEA:72676"/>
    </physiologicalReaction>
</comment>
<keyword evidence="6" id="KW-1185">Reference proteome</keyword>